<comment type="caution">
    <text evidence="10">The sequence shown here is derived from an EMBL/GenBank/DDBJ whole genome shotgun (WGS) entry which is preliminary data.</text>
</comment>
<dbReference type="GO" id="GO:0004222">
    <property type="term" value="F:metalloendopeptidase activity"/>
    <property type="evidence" value="ECO:0007669"/>
    <property type="project" value="InterPro"/>
</dbReference>
<keyword evidence="11" id="KW-1185">Reference proteome</keyword>
<dbReference type="EMBL" id="JAEAOA010001681">
    <property type="protein sequence ID" value="KAK3608693.1"/>
    <property type="molecule type" value="Genomic_DNA"/>
</dbReference>
<sequence>IAYMNEVCTNIGVVIVKEAGYFSTMIVASHELAHSLGADHDSDVGCPKGNMMWMNIPGLYKEYSHKVWEYSECSIDAFQKLLAKKSCVKDEATYYDKNEYDNYNKLYPGQIYSRDEQCKIIFGQNSYSCKFPSLDKICLYLPCYNTRNGNCDNQIAPPFKTMWEKGKKGLGFPINT</sequence>
<dbReference type="PANTHER" id="PTHR11905">
    <property type="entry name" value="ADAM A DISINTEGRIN AND METALLOPROTEASE DOMAIN"/>
    <property type="match status" value="1"/>
</dbReference>
<evidence type="ECO:0000313" key="10">
    <source>
        <dbReference type="EMBL" id="KAK3608693.1"/>
    </source>
</evidence>
<evidence type="ECO:0000256" key="3">
    <source>
        <dbReference type="ARBA" id="ARBA00022801"/>
    </source>
</evidence>
<evidence type="ECO:0000256" key="4">
    <source>
        <dbReference type="ARBA" id="ARBA00022833"/>
    </source>
</evidence>
<evidence type="ECO:0000256" key="8">
    <source>
        <dbReference type="PROSITE-ProRule" id="PRU00276"/>
    </source>
</evidence>
<name>A0AAE0TFC9_9BIVA</name>
<keyword evidence="3" id="KW-0378">Hydrolase</keyword>
<accession>A0AAE0TFC9</accession>
<feature type="binding site" evidence="8">
    <location>
        <position position="40"/>
    </location>
    <ligand>
        <name>Zn(2+)</name>
        <dbReference type="ChEBI" id="CHEBI:29105"/>
        <note>catalytic</note>
    </ligand>
</feature>
<feature type="binding site" evidence="8">
    <location>
        <position position="30"/>
    </location>
    <ligand>
        <name>Zn(2+)</name>
        <dbReference type="ChEBI" id="CHEBI:29105"/>
        <note>catalytic</note>
    </ligand>
</feature>
<dbReference type="Gene3D" id="3.40.390.10">
    <property type="entry name" value="Collagenase (Catalytic Domain)"/>
    <property type="match status" value="1"/>
</dbReference>
<dbReference type="InterPro" id="IPR001590">
    <property type="entry name" value="Peptidase_M12B"/>
</dbReference>
<gene>
    <name evidence="10" type="ORF">CHS0354_027743</name>
</gene>
<feature type="non-terminal residue" evidence="10">
    <location>
        <position position="1"/>
    </location>
</feature>
<comment type="caution">
    <text evidence="8">Lacks conserved residue(s) required for the propagation of feature annotation.</text>
</comment>
<dbReference type="Pfam" id="PF17771">
    <property type="entry name" value="ADAMTS_CR_2"/>
    <property type="match status" value="1"/>
</dbReference>
<keyword evidence="7" id="KW-0325">Glycoprotein</keyword>
<reference evidence="10" key="2">
    <citation type="journal article" date="2021" name="Genome Biol. Evol.">
        <title>Developing a high-quality reference genome for a parasitic bivalve with doubly uniparental inheritance (Bivalvia: Unionida).</title>
        <authorList>
            <person name="Smith C.H."/>
        </authorList>
    </citation>
    <scope>NUCLEOTIDE SEQUENCE</scope>
    <source>
        <strain evidence="10">CHS0354</strain>
        <tissue evidence="10">Mantle</tissue>
    </source>
</reference>
<dbReference type="PROSITE" id="PS50215">
    <property type="entry name" value="ADAM_MEPRO"/>
    <property type="match status" value="1"/>
</dbReference>
<dbReference type="GO" id="GO:0046872">
    <property type="term" value="F:metal ion binding"/>
    <property type="evidence" value="ECO:0007669"/>
    <property type="project" value="UniProtKB-KW"/>
</dbReference>
<evidence type="ECO:0000256" key="1">
    <source>
        <dbReference type="ARBA" id="ARBA00022670"/>
    </source>
</evidence>
<keyword evidence="6" id="KW-1015">Disulfide bond</keyword>
<feature type="active site" evidence="8">
    <location>
        <position position="31"/>
    </location>
</feature>
<evidence type="ECO:0000256" key="7">
    <source>
        <dbReference type="ARBA" id="ARBA00023180"/>
    </source>
</evidence>
<evidence type="ECO:0000313" key="11">
    <source>
        <dbReference type="Proteomes" id="UP001195483"/>
    </source>
</evidence>
<feature type="binding site" evidence="8">
    <location>
        <position position="34"/>
    </location>
    <ligand>
        <name>Zn(2+)</name>
        <dbReference type="ChEBI" id="CHEBI:29105"/>
        <note>catalytic</note>
    </ligand>
</feature>
<evidence type="ECO:0000256" key="5">
    <source>
        <dbReference type="ARBA" id="ARBA00023049"/>
    </source>
</evidence>
<reference evidence="10" key="1">
    <citation type="journal article" date="2021" name="Genome Biol. Evol.">
        <title>A High-Quality Reference Genome for a Parasitic Bivalve with Doubly Uniparental Inheritance (Bivalvia: Unionida).</title>
        <authorList>
            <person name="Smith C.H."/>
        </authorList>
    </citation>
    <scope>NUCLEOTIDE SEQUENCE</scope>
    <source>
        <strain evidence="10">CHS0354</strain>
    </source>
</reference>
<dbReference type="Proteomes" id="UP001195483">
    <property type="component" value="Unassembled WGS sequence"/>
</dbReference>
<dbReference type="SUPFAM" id="SSF55486">
    <property type="entry name" value="Metalloproteases ('zincins'), catalytic domain"/>
    <property type="match status" value="1"/>
</dbReference>
<evidence type="ECO:0000259" key="9">
    <source>
        <dbReference type="PROSITE" id="PS50215"/>
    </source>
</evidence>
<organism evidence="10 11">
    <name type="scientific">Potamilus streckersoni</name>
    <dbReference type="NCBI Taxonomy" id="2493646"/>
    <lineage>
        <taxon>Eukaryota</taxon>
        <taxon>Metazoa</taxon>
        <taxon>Spiralia</taxon>
        <taxon>Lophotrochozoa</taxon>
        <taxon>Mollusca</taxon>
        <taxon>Bivalvia</taxon>
        <taxon>Autobranchia</taxon>
        <taxon>Heteroconchia</taxon>
        <taxon>Palaeoheterodonta</taxon>
        <taxon>Unionida</taxon>
        <taxon>Unionoidea</taxon>
        <taxon>Unionidae</taxon>
        <taxon>Ambleminae</taxon>
        <taxon>Lampsilini</taxon>
        <taxon>Potamilus</taxon>
    </lineage>
</organism>
<evidence type="ECO:0000256" key="6">
    <source>
        <dbReference type="ARBA" id="ARBA00023157"/>
    </source>
</evidence>
<dbReference type="PANTHER" id="PTHR11905:SF159">
    <property type="entry name" value="ADAM METALLOPROTEASE"/>
    <property type="match status" value="1"/>
</dbReference>
<protein>
    <recommendedName>
        <fullName evidence="9">Peptidase M12B domain-containing protein</fullName>
    </recommendedName>
</protein>
<feature type="domain" description="Peptidase M12B" evidence="9">
    <location>
        <begin position="1"/>
        <end position="86"/>
    </location>
</feature>
<proteinExistence type="predicted"/>
<keyword evidence="5" id="KW-0482">Metalloprotease</keyword>
<keyword evidence="1" id="KW-0645">Protease</keyword>
<dbReference type="InterPro" id="IPR024079">
    <property type="entry name" value="MetalloPept_cat_dom_sf"/>
</dbReference>
<keyword evidence="2 8" id="KW-0479">Metal-binding</keyword>
<dbReference type="Gene3D" id="3.40.1620.60">
    <property type="match status" value="1"/>
</dbReference>
<dbReference type="InterPro" id="IPR041645">
    <property type="entry name" value="ADAMTS_CR_2"/>
</dbReference>
<dbReference type="Pfam" id="PF01421">
    <property type="entry name" value="Reprolysin"/>
    <property type="match status" value="1"/>
</dbReference>
<dbReference type="AlphaFoldDB" id="A0AAE0TFC9"/>
<evidence type="ECO:0000256" key="2">
    <source>
        <dbReference type="ARBA" id="ARBA00022723"/>
    </source>
</evidence>
<reference evidence="10" key="3">
    <citation type="submission" date="2023-05" db="EMBL/GenBank/DDBJ databases">
        <authorList>
            <person name="Smith C.H."/>
        </authorList>
    </citation>
    <scope>NUCLEOTIDE SEQUENCE</scope>
    <source>
        <strain evidence="10">CHS0354</strain>
        <tissue evidence="10">Mantle</tissue>
    </source>
</reference>
<keyword evidence="4 8" id="KW-0862">Zinc</keyword>
<dbReference type="GO" id="GO:0006509">
    <property type="term" value="P:membrane protein ectodomain proteolysis"/>
    <property type="evidence" value="ECO:0007669"/>
    <property type="project" value="TreeGrafter"/>
</dbReference>